<dbReference type="PANTHER" id="PTHR31636">
    <property type="entry name" value="OSJNBA0084A10.13 PROTEIN-RELATED"/>
    <property type="match status" value="1"/>
</dbReference>
<feature type="region of interest" description="Leucine repeat II (LRII)" evidence="3">
    <location>
        <begin position="444"/>
        <end position="476"/>
    </location>
</feature>
<keyword evidence="1" id="KW-0805">Transcription regulation</keyword>
<evidence type="ECO:0000256" key="4">
    <source>
        <dbReference type="SAM" id="MobiDB-lite"/>
    </source>
</evidence>
<keyword evidence="2" id="KW-0804">Transcription</keyword>
<sequence length="661" mass="74918">MSTDSIFAEKIASPFHQRNYFPELPVSSFVSHGGDGSESSEIFSDLVLDLEYINNMLMEEDMDEKFDMLQGHPALEATEKPFYEIIGEKYPPSPDRPPLYSSSCSESSDGYRGCVEYQNSQFSPSSSSSSSTNGADGFEIKEDLFPDIFFKNLPLSQFEKGVEEAKKFLPSEDKLVVHAGRVDSVEREDRRTGRTLKNRHGVDDLNFTEGRISKQSAVSFEDPAVPSEVFDMVLLCAGEKFPKALNAIRENIYQEASKNSQRAERKKSGGRKNQWKKQREAEMVDINTLLLHCAQTVAAGDSRRGYELLKKIRQHSTPHGDAPQRVAHYFADGLEARLAGTGSEIYHSLVAKRKTAADVLKAYQLYLAACPFKKISYHFANQTILETIEKATRVHIVDFGIYFGFQWPVFIKLLSQRPGGPPKLRITGIDFPQPGFRPLEMIEETGRRLAGYAKRFGVPFEYQAVASKFEEIKIEDLCIKEDEMLVVSCVLRLHNLADETVVVDCPRDKVLRTIRELNPALFVNVVISGSYGAPFFVTRFREALYHFSALFDMLETNVPREDAQRLLVERNLYGRFAINVIACEGVDRVERPETFRQWQVRCLRAGFEQLPASSVFLKAAKHGVRSYYHKDFSIDEDGRWVLQGWKGRIIIGLSAWKPTAL</sequence>
<gene>
    <name evidence="5" type="primary">SCL9</name>
    <name evidence="5" type="ORF">AXF42_Ash007940</name>
</gene>
<dbReference type="EMBL" id="KZ451911">
    <property type="protein sequence ID" value="PKA63144.1"/>
    <property type="molecule type" value="Genomic_DNA"/>
</dbReference>
<feature type="region of interest" description="VHIID" evidence="3">
    <location>
        <begin position="363"/>
        <end position="428"/>
    </location>
</feature>
<comment type="caution">
    <text evidence="3">Lacks conserved residue(s) required for the propagation of feature annotation.</text>
</comment>
<dbReference type="Pfam" id="PF03514">
    <property type="entry name" value="GRAS"/>
    <property type="match status" value="1"/>
</dbReference>
<evidence type="ECO:0000313" key="6">
    <source>
        <dbReference type="Proteomes" id="UP000236161"/>
    </source>
</evidence>
<evidence type="ECO:0000256" key="1">
    <source>
        <dbReference type="ARBA" id="ARBA00023015"/>
    </source>
</evidence>
<keyword evidence="6" id="KW-1185">Reference proteome</keyword>
<evidence type="ECO:0000256" key="2">
    <source>
        <dbReference type="ARBA" id="ARBA00023163"/>
    </source>
</evidence>
<evidence type="ECO:0000256" key="3">
    <source>
        <dbReference type="PROSITE-ProRule" id="PRU01191"/>
    </source>
</evidence>
<dbReference type="InterPro" id="IPR005202">
    <property type="entry name" value="TF_GRAS"/>
</dbReference>
<dbReference type="STRING" id="1088818.A0A2I0B5R8"/>
<name>A0A2I0B5R8_9ASPA</name>
<dbReference type="PROSITE" id="PS50985">
    <property type="entry name" value="GRAS"/>
    <property type="match status" value="1"/>
</dbReference>
<feature type="short sequence motif" description="VHIID" evidence="3">
    <location>
        <begin position="394"/>
        <end position="398"/>
    </location>
</feature>
<feature type="region of interest" description="SAW" evidence="3">
    <location>
        <begin position="582"/>
        <end position="657"/>
    </location>
</feature>
<accession>A0A2I0B5R8</accession>
<dbReference type="AlphaFoldDB" id="A0A2I0B5R8"/>
<comment type="similarity">
    <text evidence="3">Belongs to the GRAS family.</text>
</comment>
<dbReference type="OrthoDB" id="47276at2759"/>
<proteinExistence type="inferred from homology"/>
<dbReference type="Proteomes" id="UP000236161">
    <property type="component" value="Unassembled WGS sequence"/>
</dbReference>
<feature type="region of interest" description="Leucine repeat I (LRI)" evidence="3">
    <location>
        <begin position="284"/>
        <end position="344"/>
    </location>
</feature>
<reference evidence="5 6" key="1">
    <citation type="journal article" date="2017" name="Nature">
        <title>The Apostasia genome and the evolution of orchids.</title>
        <authorList>
            <person name="Zhang G.Q."/>
            <person name="Liu K.W."/>
            <person name="Li Z."/>
            <person name="Lohaus R."/>
            <person name="Hsiao Y.Y."/>
            <person name="Niu S.C."/>
            <person name="Wang J.Y."/>
            <person name="Lin Y.C."/>
            <person name="Xu Q."/>
            <person name="Chen L.J."/>
            <person name="Yoshida K."/>
            <person name="Fujiwara S."/>
            <person name="Wang Z.W."/>
            <person name="Zhang Y.Q."/>
            <person name="Mitsuda N."/>
            <person name="Wang M."/>
            <person name="Liu G.H."/>
            <person name="Pecoraro L."/>
            <person name="Huang H.X."/>
            <person name="Xiao X.J."/>
            <person name="Lin M."/>
            <person name="Wu X.Y."/>
            <person name="Wu W.L."/>
            <person name="Chen Y.Y."/>
            <person name="Chang S.B."/>
            <person name="Sakamoto S."/>
            <person name="Ohme-Takagi M."/>
            <person name="Yagi M."/>
            <person name="Zeng S.J."/>
            <person name="Shen C.Y."/>
            <person name="Yeh C.M."/>
            <person name="Luo Y.B."/>
            <person name="Tsai W.C."/>
            <person name="Van de Peer Y."/>
            <person name="Liu Z.J."/>
        </authorList>
    </citation>
    <scope>NUCLEOTIDE SEQUENCE [LARGE SCALE GENOMIC DNA]</scope>
    <source>
        <strain evidence="6">cv. Shenzhen</strain>
        <tissue evidence="5">Stem</tissue>
    </source>
</reference>
<feature type="region of interest" description="Disordered" evidence="4">
    <location>
        <begin position="256"/>
        <end position="278"/>
    </location>
</feature>
<evidence type="ECO:0000313" key="5">
    <source>
        <dbReference type="EMBL" id="PKA63144.1"/>
    </source>
</evidence>
<protein>
    <submittedName>
        <fullName evidence="5">Scarecrow-like protein 9</fullName>
    </submittedName>
</protein>
<organism evidence="5 6">
    <name type="scientific">Apostasia shenzhenica</name>
    <dbReference type="NCBI Taxonomy" id="1088818"/>
    <lineage>
        <taxon>Eukaryota</taxon>
        <taxon>Viridiplantae</taxon>
        <taxon>Streptophyta</taxon>
        <taxon>Embryophyta</taxon>
        <taxon>Tracheophyta</taxon>
        <taxon>Spermatophyta</taxon>
        <taxon>Magnoliopsida</taxon>
        <taxon>Liliopsida</taxon>
        <taxon>Asparagales</taxon>
        <taxon>Orchidaceae</taxon>
        <taxon>Apostasioideae</taxon>
        <taxon>Apostasia</taxon>
    </lineage>
</organism>